<evidence type="ECO:0000256" key="1">
    <source>
        <dbReference type="SAM" id="SignalP"/>
    </source>
</evidence>
<keyword evidence="3" id="KW-1185">Reference proteome</keyword>
<feature type="chain" id="PRO_5035790719" description="Secreted protein" evidence="1">
    <location>
        <begin position="23"/>
        <end position="76"/>
    </location>
</feature>
<name>A0A8T0ITJ0_CERPU</name>
<feature type="signal peptide" evidence="1">
    <location>
        <begin position="1"/>
        <end position="22"/>
    </location>
</feature>
<keyword evidence="1" id="KW-0732">Signal</keyword>
<organism evidence="2 3">
    <name type="scientific">Ceratodon purpureus</name>
    <name type="common">Fire moss</name>
    <name type="synonym">Dicranum purpureum</name>
    <dbReference type="NCBI Taxonomy" id="3225"/>
    <lineage>
        <taxon>Eukaryota</taxon>
        <taxon>Viridiplantae</taxon>
        <taxon>Streptophyta</taxon>
        <taxon>Embryophyta</taxon>
        <taxon>Bryophyta</taxon>
        <taxon>Bryophytina</taxon>
        <taxon>Bryopsida</taxon>
        <taxon>Dicranidae</taxon>
        <taxon>Pseudoditrichales</taxon>
        <taxon>Ditrichaceae</taxon>
        <taxon>Ceratodon</taxon>
    </lineage>
</organism>
<sequence>MPSSTTSLSWLWWAVTPAPGCSRRCTRGHKKELGREQEGAWEAVEAGAAAWCGIINGAGIRIVVMKVLPTLPLLIV</sequence>
<gene>
    <name evidence="2" type="ORF">KC19_2G030200</name>
</gene>
<comment type="caution">
    <text evidence="2">The sequence shown here is derived from an EMBL/GenBank/DDBJ whole genome shotgun (WGS) entry which is preliminary data.</text>
</comment>
<dbReference type="EMBL" id="CM026422">
    <property type="protein sequence ID" value="KAG0585693.1"/>
    <property type="molecule type" value="Genomic_DNA"/>
</dbReference>
<reference evidence="2" key="1">
    <citation type="submission" date="2020-06" db="EMBL/GenBank/DDBJ databases">
        <title>WGS assembly of Ceratodon purpureus strain R40.</title>
        <authorList>
            <person name="Carey S.B."/>
            <person name="Jenkins J."/>
            <person name="Shu S."/>
            <person name="Lovell J.T."/>
            <person name="Sreedasyam A."/>
            <person name="Maumus F."/>
            <person name="Tiley G.P."/>
            <person name="Fernandez-Pozo N."/>
            <person name="Barry K."/>
            <person name="Chen C."/>
            <person name="Wang M."/>
            <person name="Lipzen A."/>
            <person name="Daum C."/>
            <person name="Saski C.A."/>
            <person name="Payton A.C."/>
            <person name="Mcbreen J.C."/>
            <person name="Conrad R.E."/>
            <person name="Kollar L.M."/>
            <person name="Olsson S."/>
            <person name="Huttunen S."/>
            <person name="Landis J.B."/>
            <person name="Wickett N.J."/>
            <person name="Johnson M.G."/>
            <person name="Rensing S.A."/>
            <person name="Grimwood J."/>
            <person name="Schmutz J."/>
            <person name="Mcdaniel S.F."/>
        </authorList>
    </citation>
    <scope>NUCLEOTIDE SEQUENCE</scope>
    <source>
        <strain evidence="2">R40</strain>
    </source>
</reference>
<proteinExistence type="predicted"/>
<dbReference type="Proteomes" id="UP000822688">
    <property type="component" value="Chromosome 2"/>
</dbReference>
<dbReference type="AlphaFoldDB" id="A0A8T0ITJ0"/>
<evidence type="ECO:0000313" key="3">
    <source>
        <dbReference type="Proteomes" id="UP000822688"/>
    </source>
</evidence>
<protein>
    <recommendedName>
        <fullName evidence="4">Secreted protein</fullName>
    </recommendedName>
</protein>
<evidence type="ECO:0000313" key="2">
    <source>
        <dbReference type="EMBL" id="KAG0585693.1"/>
    </source>
</evidence>
<evidence type="ECO:0008006" key="4">
    <source>
        <dbReference type="Google" id="ProtNLM"/>
    </source>
</evidence>
<accession>A0A8T0ITJ0</accession>